<reference evidence="1" key="1">
    <citation type="submission" date="2020-09" db="EMBL/GenBank/DDBJ databases">
        <title>Iningainema tapete sp. nov. (Scytonemataceae, Cyanobacteria) from greenhouses in central Florida (USA) produces two types of nodularin with biosynthetic potential for microcystin-LR and anabaenopeptins.</title>
        <authorList>
            <person name="Berthold D.E."/>
            <person name="Lefler F.W."/>
            <person name="Huang I.-S."/>
            <person name="Abdulla H."/>
            <person name="Zimba P.V."/>
            <person name="Laughinghouse H.D. IV."/>
        </authorList>
    </citation>
    <scope>NUCLEOTIDE SEQUENCE</scope>
    <source>
        <strain evidence="1">BLCCT55</strain>
    </source>
</reference>
<evidence type="ECO:0000313" key="1">
    <source>
        <dbReference type="EMBL" id="MBD2775182.1"/>
    </source>
</evidence>
<gene>
    <name evidence="1" type="ORF">ICL16_24750</name>
</gene>
<dbReference type="AlphaFoldDB" id="A0A8J6XLC8"/>
<protein>
    <submittedName>
        <fullName evidence="1">Uncharacterized protein</fullName>
    </submittedName>
</protein>
<dbReference type="RefSeq" id="WP_190833238.1">
    <property type="nucleotide sequence ID" value="NZ_JACXAE010000076.1"/>
</dbReference>
<dbReference type="Proteomes" id="UP000629098">
    <property type="component" value="Unassembled WGS sequence"/>
</dbReference>
<dbReference type="EMBL" id="JACXAE010000076">
    <property type="protein sequence ID" value="MBD2775182.1"/>
    <property type="molecule type" value="Genomic_DNA"/>
</dbReference>
<sequence>MIPAPSHAALCLVGHPNKPGQAPMTLQRVPSWKQPKTEYTSIAIALLASRTQPNQGGHSM</sequence>
<accession>A0A8J6XLC8</accession>
<name>A0A8J6XLC8_9CYAN</name>
<evidence type="ECO:0000313" key="2">
    <source>
        <dbReference type="Proteomes" id="UP000629098"/>
    </source>
</evidence>
<proteinExistence type="predicted"/>
<comment type="caution">
    <text evidence="1">The sequence shown here is derived from an EMBL/GenBank/DDBJ whole genome shotgun (WGS) entry which is preliminary data.</text>
</comment>
<keyword evidence="2" id="KW-1185">Reference proteome</keyword>
<organism evidence="1 2">
    <name type="scientific">Iningainema tapete BLCC-T55</name>
    <dbReference type="NCBI Taxonomy" id="2748662"/>
    <lineage>
        <taxon>Bacteria</taxon>
        <taxon>Bacillati</taxon>
        <taxon>Cyanobacteriota</taxon>
        <taxon>Cyanophyceae</taxon>
        <taxon>Nostocales</taxon>
        <taxon>Scytonemataceae</taxon>
        <taxon>Iningainema tapete</taxon>
    </lineage>
</organism>